<feature type="domain" description="Protein kinase" evidence="2">
    <location>
        <begin position="1"/>
        <end position="241"/>
    </location>
</feature>
<dbReference type="GO" id="GO:0005524">
    <property type="term" value="F:ATP binding"/>
    <property type="evidence" value="ECO:0007669"/>
    <property type="project" value="InterPro"/>
</dbReference>
<organism evidence="3 4">
    <name type="scientific">Striga asiatica</name>
    <name type="common">Asiatic witchweed</name>
    <name type="synonym">Buchnera asiatica</name>
    <dbReference type="NCBI Taxonomy" id="4170"/>
    <lineage>
        <taxon>Eukaryota</taxon>
        <taxon>Viridiplantae</taxon>
        <taxon>Streptophyta</taxon>
        <taxon>Embryophyta</taxon>
        <taxon>Tracheophyta</taxon>
        <taxon>Spermatophyta</taxon>
        <taxon>Magnoliopsida</taxon>
        <taxon>eudicotyledons</taxon>
        <taxon>Gunneridae</taxon>
        <taxon>Pentapetalae</taxon>
        <taxon>asterids</taxon>
        <taxon>lamiids</taxon>
        <taxon>Lamiales</taxon>
        <taxon>Orobanchaceae</taxon>
        <taxon>Buchnereae</taxon>
        <taxon>Striga</taxon>
    </lineage>
</organism>
<feature type="compositionally biased region" description="Basic and acidic residues" evidence="1">
    <location>
        <begin position="240"/>
        <end position="257"/>
    </location>
</feature>
<dbReference type="PROSITE" id="PS50011">
    <property type="entry name" value="PROTEIN_KINASE_DOM"/>
    <property type="match status" value="1"/>
</dbReference>
<dbReference type="InterPro" id="IPR050994">
    <property type="entry name" value="At_inactive_RLKs"/>
</dbReference>
<name>A0A5A7P619_STRAF</name>
<sequence>METVGRVGLHPNLVPLRAYYYSKDEKLLVYDYYPNGSLASLLHGNKSTAGRTPLDWDSRLKISLGAARGLAHLHSAGGPKLAHGNIKSSNILLLTATQDSHPDTTAAAISDFGLAPLMAHPGPGPSTRPIGYRAPEAIETRKHTHKSDVYSFGVVLLEMLTGKQPIQSPGRDEIVDLPRWVQSVVREEWTAEVFDVELMRFQNIEEEMVQMLQIAMACVGKVPDLRPGMDEVVRMIEEVRFSDTENRPSSEENKSKDSNVQTP</sequence>
<dbReference type="AlphaFoldDB" id="A0A5A7P619"/>
<keyword evidence="3" id="KW-0418">Kinase</keyword>
<dbReference type="Gene3D" id="1.10.510.10">
    <property type="entry name" value="Transferase(Phosphotransferase) domain 1"/>
    <property type="match status" value="1"/>
</dbReference>
<dbReference type="InterPro" id="IPR011009">
    <property type="entry name" value="Kinase-like_dom_sf"/>
</dbReference>
<accession>A0A5A7P619</accession>
<dbReference type="PANTHER" id="PTHR48010:SF59">
    <property type="entry name" value="PROTEIN KINASE DOMAIN-CONTAINING PROTEIN"/>
    <property type="match status" value="1"/>
</dbReference>
<evidence type="ECO:0000256" key="1">
    <source>
        <dbReference type="SAM" id="MobiDB-lite"/>
    </source>
</evidence>
<dbReference type="InterPro" id="IPR000719">
    <property type="entry name" value="Prot_kinase_dom"/>
</dbReference>
<protein>
    <submittedName>
        <fullName evidence="3">Leucine-rich repeat receptor-like protein kinase</fullName>
    </submittedName>
</protein>
<dbReference type="Proteomes" id="UP000325081">
    <property type="component" value="Unassembled WGS sequence"/>
</dbReference>
<gene>
    <name evidence="3" type="ORF">STAS_03912</name>
</gene>
<keyword evidence="3" id="KW-0808">Transferase</keyword>
<keyword evidence="4" id="KW-1185">Reference proteome</keyword>
<proteinExistence type="predicted"/>
<dbReference type="GO" id="GO:0004672">
    <property type="term" value="F:protein kinase activity"/>
    <property type="evidence" value="ECO:0007669"/>
    <property type="project" value="InterPro"/>
</dbReference>
<evidence type="ECO:0000313" key="4">
    <source>
        <dbReference type="Proteomes" id="UP000325081"/>
    </source>
</evidence>
<dbReference type="OrthoDB" id="69842at2759"/>
<evidence type="ECO:0000313" key="3">
    <source>
        <dbReference type="EMBL" id="GER28137.1"/>
    </source>
</evidence>
<evidence type="ECO:0000259" key="2">
    <source>
        <dbReference type="PROSITE" id="PS50011"/>
    </source>
</evidence>
<dbReference type="Pfam" id="PF07714">
    <property type="entry name" value="PK_Tyr_Ser-Thr"/>
    <property type="match status" value="1"/>
</dbReference>
<reference evidence="4" key="1">
    <citation type="journal article" date="2019" name="Curr. Biol.">
        <title>Genome Sequence of Striga asiatica Provides Insight into the Evolution of Plant Parasitism.</title>
        <authorList>
            <person name="Yoshida S."/>
            <person name="Kim S."/>
            <person name="Wafula E.K."/>
            <person name="Tanskanen J."/>
            <person name="Kim Y.M."/>
            <person name="Honaas L."/>
            <person name="Yang Z."/>
            <person name="Spallek T."/>
            <person name="Conn C.E."/>
            <person name="Ichihashi Y."/>
            <person name="Cheong K."/>
            <person name="Cui S."/>
            <person name="Der J.P."/>
            <person name="Gundlach H."/>
            <person name="Jiao Y."/>
            <person name="Hori C."/>
            <person name="Ishida J.K."/>
            <person name="Kasahara H."/>
            <person name="Kiba T."/>
            <person name="Kim M.S."/>
            <person name="Koo N."/>
            <person name="Laohavisit A."/>
            <person name="Lee Y.H."/>
            <person name="Lumba S."/>
            <person name="McCourt P."/>
            <person name="Mortimer J.C."/>
            <person name="Mutuku J.M."/>
            <person name="Nomura T."/>
            <person name="Sasaki-Sekimoto Y."/>
            <person name="Seto Y."/>
            <person name="Wang Y."/>
            <person name="Wakatake T."/>
            <person name="Sakakibara H."/>
            <person name="Demura T."/>
            <person name="Yamaguchi S."/>
            <person name="Yoneyama K."/>
            <person name="Manabe R.I."/>
            <person name="Nelson D.C."/>
            <person name="Schulman A.H."/>
            <person name="Timko M.P."/>
            <person name="dePamphilis C.W."/>
            <person name="Choi D."/>
            <person name="Shirasu K."/>
        </authorList>
    </citation>
    <scope>NUCLEOTIDE SEQUENCE [LARGE SCALE GENOMIC DNA]</scope>
    <source>
        <strain evidence="4">cv. UVA1</strain>
    </source>
</reference>
<dbReference type="InterPro" id="IPR001245">
    <property type="entry name" value="Ser-Thr/Tyr_kinase_cat_dom"/>
</dbReference>
<keyword evidence="3" id="KW-0675">Receptor</keyword>
<feature type="region of interest" description="Disordered" evidence="1">
    <location>
        <begin position="240"/>
        <end position="263"/>
    </location>
</feature>
<dbReference type="SUPFAM" id="SSF56112">
    <property type="entry name" value="Protein kinase-like (PK-like)"/>
    <property type="match status" value="1"/>
</dbReference>
<comment type="caution">
    <text evidence="3">The sequence shown here is derived from an EMBL/GenBank/DDBJ whole genome shotgun (WGS) entry which is preliminary data.</text>
</comment>
<dbReference type="FunFam" id="1.10.510.10:FF:000095">
    <property type="entry name" value="protein STRUBBELIG-RECEPTOR FAMILY 8"/>
    <property type="match status" value="1"/>
</dbReference>
<dbReference type="EMBL" id="BKCP01002225">
    <property type="protein sequence ID" value="GER28137.1"/>
    <property type="molecule type" value="Genomic_DNA"/>
</dbReference>
<dbReference type="PANTHER" id="PTHR48010">
    <property type="entry name" value="OS05G0588300 PROTEIN"/>
    <property type="match status" value="1"/>
</dbReference>
<dbReference type="PIRSF" id="PIRSF000654">
    <property type="entry name" value="Integrin-linked_kinase"/>
    <property type="match status" value="1"/>
</dbReference>